<dbReference type="SUPFAM" id="SSF51905">
    <property type="entry name" value="FAD/NAD(P)-binding domain"/>
    <property type="match status" value="1"/>
</dbReference>
<feature type="domain" description="Amine oxidase" evidence="4">
    <location>
        <begin position="15"/>
        <end position="293"/>
    </location>
</feature>
<evidence type="ECO:0000313" key="5">
    <source>
        <dbReference type="EMBL" id="GHB92871.1"/>
    </source>
</evidence>
<sequence>MSSFDAIIVGSGHNGMICAAYLAQAGRKVAVFERRGIVGGAVCTQTDIFTGYRIDVGSSAHVMIHQTPVLRELELEKHGLEYIEMDPWAYYPLPGETGKGIAFYRDIEKTCQSIAAISPKDAEAYREFVNAWGKLNEGVFAAFLKAPTPWNLVSTMFGRSLKGSDRMNMIRKLMGPYGQLVLETFEHEALRTAIIWLAAQSGPPPSEAASGDFAGWHSMYHQSGMKRAKGGSGALTQALKQRIIADGGEVFEDAPVKRIMTNGAGQATGIELQNGDRHEAKAVVAACHIKTTLDTLLADAPDLPADIKKRSESLRIGNGFGMIVRCAMEGLPEYPGFPVESNGVGEMHRGLQLLCPSREALDAAYGDYLAGRPPEKPIPLVMTFSSLDDTLAPEGKHVMFVWGQYHPYELRNGEHWDDIADREADKLLAAVDEYAPGTSAKVIDRYIQTPLEIERLHGMHRANVMHLEMSFDQMFCFRPMPELSSYKIPAIKGLYLTGASTHPGGGVWGASGHNTAKLMLKEQKQWASTSR</sequence>
<dbReference type="RefSeq" id="WP_189511559.1">
    <property type="nucleotide sequence ID" value="NZ_BMXG01000002.1"/>
</dbReference>
<gene>
    <name evidence="5" type="ORF">GCM10007047_05240</name>
</gene>
<dbReference type="PANTHER" id="PTHR10668">
    <property type="entry name" value="PHYTOENE DEHYDROGENASE"/>
    <property type="match status" value="1"/>
</dbReference>
<evidence type="ECO:0000256" key="2">
    <source>
        <dbReference type="ARBA" id="ARBA00038825"/>
    </source>
</evidence>
<evidence type="ECO:0000256" key="1">
    <source>
        <dbReference type="ARBA" id="ARBA00037217"/>
    </source>
</evidence>
<dbReference type="InterPro" id="IPR002937">
    <property type="entry name" value="Amino_oxidase"/>
</dbReference>
<keyword evidence="6" id="KW-1185">Reference proteome</keyword>
<dbReference type="Gene3D" id="3.50.50.60">
    <property type="entry name" value="FAD/NAD(P)-binding domain"/>
    <property type="match status" value="2"/>
</dbReference>
<reference evidence="5" key="1">
    <citation type="journal article" date="2014" name="Int. J. Syst. Evol. Microbiol.">
        <title>Complete genome sequence of Corynebacterium casei LMG S-19264T (=DSM 44701T), isolated from a smear-ripened cheese.</title>
        <authorList>
            <consortium name="US DOE Joint Genome Institute (JGI-PGF)"/>
            <person name="Walter F."/>
            <person name="Albersmeier A."/>
            <person name="Kalinowski J."/>
            <person name="Ruckert C."/>
        </authorList>
    </citation>
    <scope>NUCLEOTIDE SEQUENCE</scope>
    <source>
        <strain evidence="5">KCTC 12870</strain>
    </source>
</reference>
<evidence type="ECO:0000259" key="4">
    <source>
        <dbReference type="Pfam" id="PF01593"/>
    </source>
</evidence>
<dbReference type="PANTHER" id="PTHR10668:SF103">
    <property type="entry name" value="PYRIDINE NUCLEOTIDE-DISULFIDE OXIDOREDUCTASE DOMAIN-CONTAINING PROTEIN 2"/>
    <property type="match status" value="1"/>
</dbReference>
<dbReference type="AlphaFoldDB" id="A0A8J3GBR7"/>
<dbReference type="EMBL" id="BMXG01000002">
    <property type="protein sequence ID" value="GHB92871.1"/>
    <property type="molecule type" value="Genomic_DNA"/>
</dbReference>
<accession>A0A8J3GBR7</accession>
<proteinExistence type="predicted"/>
<dbReference type="GO" id="GO:0005829">
    <property type="term" value="C:cytosol"/>
    <property type="evidence" value="ECO:0007669"/>
    <property type="project" value="TreeGrafter"/>
</dbReference>
<organism evidence="5 6">
    <name type="scientific">Cerasicoccus arenae</name>
    <dbReference type="NCBI Taxonomy" id="424488"/>
    <lineage>
        <taxon>Bacteria</taxon>
        <taxon>Pseudomonadati</taxon>
        <taxon>Verrucomicrobiota</taxon>
        <taxon>Opitutia</taxon>
        <taxon>Puniceicoccales</taxon>
        <taxon>Cerasicoccaceae</taxon>
        <taxon>Cerasicoccus</taxon>
    </lineage>
</organism>
<comment type="subunit">
    <text evidence="2">Interacts with COX5B; this interaction may contribute to localize PYROXD2 to the inner face of the inner mitochondrial membrane.</text>
</comment>
<reference evidence="5" key="2">
    <citation type="submission" date="2020-09" db="EMBL/GenBank/DDBJ databases">
        <authorList>
            <person name="Sun Q."/>
            <person name="Kim S."/>
        </authorList>
    </citation>
    <scope>NUCLEOTIDE SEQUENCE</scope>
    <source>
        <strain evidence="5">KCTC 12870</strain>
    </source>
</reference>
<protein>
    <recommendedName>
        <fullName evidence="3">Pyridine nucleotide-disulfide oxidoreductase domain-containing protein 2</fullName>
    </recommendedName>
</protein>
<dbReference type="Pfam" id="PF01593">
    <property type="entry name" value="Amino_oxidase"/>
    <property type="match status" value="1"/>
</dbReference>
<name>A0A8J3GBR7_9BACT</name>
<comment type="caution">
    <text evidence="5">The sequence shown here is derived from an EMBL/GenBank/DDBJ whole genome shotgun (WGS) entry which is preliminary data.</text>
</comment>
<dbReference type="Proteomes" id="UP000642829">
    <property type="component" value="Unassembled WGS sequence"/>
</dbReference>
<comment type="function">
    <text evidence="1">Probable oxidoreductase that may play a role as regulator of mitochondrial function.</text>
</comment>
<dbReference type="GO" id="GO:0016491">
    <property type="term" value="F:oxidoreductase activity"/>
    <property type="evidence" value="ECO:0007669"/>
    <property type="project" value="InterPro"/>
</dbReference>
<evidence type="ECO:0000313" key="6">
    <source>
        <dbReference type="Proteomes" id="UP000642829"/>
    </source>
</evidence>
<evidence type="ECO:0000256" key="3">
    <source>
        <dbReference type="ARBA" id="ARBA00040298"/>
    </source>
</evidence>
<dbReference type="InterPro" id="IPR036188">
    <property type="entry name" value="FAD/NAD-bd_sf"/>
</dbReference>